<evidence type="ECO:0000256" key="5">
    <source>
        <dbReference type="ARBA" id="ARBA00047317"/>
    </source>
</evidence>
<evidence type="ECO:0000256" key="2">
    <source>
        <dbReference type="ARBA" id="ARBA00005046"/>
    </source>
</evidence>
<dbReference type="AlphaFoldDB" id="A0A2T5J555"/>
<dbReference type="InterPro" id="IPR038987">
    <property type="entry name" value="MoeA-like"/>
</dbReference>
<comment type="caution">
    <text evidence="8">The sequence shown here is derived from an EMBL/GenBank/DDBJ whole genome shotgun (WGS) entry which is preliminary data.</text>
</comment>
<dbReference type="SUPFAM" id="SSF63867">
    <property type="entry name" value="MoeA C-terminal domain-like"/>
    <property type="match status" value="1"/>
</dbReference>
<evidence type="ECO:0000313" key="8">
    <source>
        <dbReference type="EMBL" id="PTQ92691.1"/>
    </source>
</evidence>
<gene>
    <name evidence="8" type="ORF">C8P68_11168</name>
</gene>
<reference evidence="8 9" key="1">
    <citation type="submission" date="2018-04" db="EMBL/GenBank/DDBJ databases">
        <title>Genomic Encyclopedia of Archaeal and Bacterial Type Strains, Phase II (KMG-II): from individual species to whole genera.</title>
        <authorList>
            <person name="Goeker M."/>
        </authorList>
    </citation>
    <scope>NUCLEOTIDE SEQUENCE [LARGE SCALE GENOMIC DNA]</scope>
    <source>
        <strain evidence="8 9">DSM 26809</strain>
    </source>
</reference>
<keyword evidence="9" id="KW-1185">Reference proteome</keyword>
<dbReference type="SUPFAM" id="SSF53218">
    <property type="entry name" value="Molybdenum cofactor biosynthesis proteins"/>
    <property type="match status" value="1"/>
</dbReference>
<dbReference type="PANTHER" id="PTHR10192:SF5">
    <property type="entry name" value="GEPHYRIN"/>
    <property type="match status" value="1"/>
</dbReference>
<keyword evidence="6" id="KW-0460">Magnesium</keyword>
<dbReference type="Gene3D" id="3.40.980.10">
    <property type="entry name" value="MoaB/Mog-like domain"/>
    <property type="match status" value="1"/>
</dbReference>
<dbReference type="SMART" id="SM00852">
    <property type="entry name" value="MoCF_biosynth"/>
    <property type="match status" value="1"/>
</dbReference>
<dbReference type="Gene3D" id="2.40.340.10">
    <property type="entry name" value="MoeA, C-terminal, domain IV"/>
    <property type="match status" value="1"/>
</dbReference>
<dbReference type="EMBL" id="QAOQ01000011">
    <property type="protein sequence ID" value="PTQ92691.1"/>
    <property type="molecule type" value="Genomic_DNA"/>
</dbReference>
<comment type="function">
    <text evidence="1 6">Catalyzes the insertion of molybdate into adenylated molybdopterin with the concomitant release of AMP.</text>
</comment>
<comment type="similarity">
    <text evidence="3 6">Belongs to the MoeA family.</text>
</comment>
<sequence length="406" mass="44887">MERAGVRPMTTVQQADELIQAQVRNYGTERVPFELAVGRVLAEDLTADRDMPAFNRVTMDGIAISYNDFKNGAREFHIAGTQAAGEPPIDIDANGQCVEIMTGAVMPQSVDTVIRYEDVEMNGSTALILVDQIEQGQNLHLRGRDRKQGDVVATKGTLITPALINTIASVGKTEVLVNKQPRVVIISSGDELVEVNETPSPWQIRRSNSYTLKAVLQQYGLTADMRHIPDEPQQTRESIGHCLENYDVILLSGGVSMGKFDYIPRALEELSVAKIIHKVQQRPGKPFWFGASADGVLVFAFPGNPVATFMGAYRYFIPWLQASVGMQTKQPVYAVLSEDFTFKPELQYFLQVQLGYTTEGKLTAKPIAGNGSGDFANLADTDAFMELPLEKTTFKAGEVYRVWLFK</sequence>
<keyword evidence="6" id="KW-0479">Metal-binding</keyword>
<evidence type="ECO:0000313" key="9">
    <source>
        <dbReference type="Proteomes" id="UP000244168"/>
    </source>
</evidence>
<dbReference type="InterPro" id="IPR005110">
    <property type="entry name" value="MoeA_linker/N"/>
</dbReference>
<dbReference type="Gene3D" id="3.90.105.10">
    <property type="entry name" value="Molybdopterin biosynthesis moea protein, domain 2"/>
    <property type="match status" value="1"/>
</dbReference>
<dbReference type="NCBIfam" id="TIGR00177">
    <property type="entry name" value="molyb_syn"/>
    <property type="match status" value="1"/>
</dbReference>
<comment type="catalytic activity">
    <reaction evidence="5">
        <text>adenylyl-molybdopterin + molybdate = Mo-molybdopterin + AMP + H(+)</text>
        <dbReference type="Rhea" id="RHEA:35047"/>
        <dbReference type="ChEBI" id="CHEBI:15378"/>
        <dbReference type="ChEBI" id="CHEBI:36264"/>
        <dbReference type="ChEBI" id="CHEBI:62727"/>
        <dbReference type="ChEBI" id="CHEBI:71302"/>
        <dbReference type="ChEBI" id="CHEBI:456215"/>
        <dbReference type="EC" id="2.10.1.1"/>
    </reaction>
</comment>
<comment type="pathway">
    <text evidence="2 6">Cofactor biosynthesis; molybdopterin biosynthesis.</text>
</comment>
<dbReference type="SUPFAM" id="SSF63882">
    <property type="entry name" value="MoeA N-terminal region -like"/>
    <property type="match status" value="1"/>
</dbReference>
<organism evidence="8 9">
    <name type="scientific">Mucilaginibacter yixingensis</name>
    <dbReference type="NCBI Taxonomy" id="1295612"/>
    <lineage>
        <taxon>Bacteria</taxon>
        <taxon>Pseudomonadati</taxon>
        <taxon>Bacteroidota</taxon>
        <taxon>Sphingobacteriia</taxon>
        <taxon>Sphingobacteriales</taxon>
        <taxon>Sphingobacteriaceae</taxon>
        <taxon>Mucilaginibacter</taxon>
    </lineage>
</organism>
<feature type="domain" description="MoaB/Mog" evidence="7">
    <location>
        <begin position="184"/>
        <end position="322"/>
    </location>
</feature>
<evidence type="ECO:0000259" key="7">
    <source>
        <dbReference type="SMART" id="SM00852"/>
    </source>
</evidence>
<dbReference type="GO" id="GO:0046872">
    <property type="term" value="F:metal ion binding"/>
    <property type="evidence" value="ECO:0007669"/>
    <property type="project" value="UniProtKB-UniRule"/>
</dbReference>
<dbReference type="InterPro" id="IPR036688">
    <property type="entry name" value="MoeA_C_domain_IV_sf"/>
</dbReference>
<dbReference type="Pfam" id="PF00994">
    <property type="entry name" value="MoCF_biosynth"/>
    <property type="match status" value="1"/>
</dbReference>
<dbReference type="GO" id="GO:0006777">
    <property type="term" value="P:Mo-molybdopterin cofactor biosynthetic process"/>
    <property type="evidence" value="ECO:0007669"/>
    <property type="project" value="UniProtKB-UniRule"/>
</dbReference>
<dbReference type="GO" id="GO:0061599">
    <property type="term" value="F:molybdopterin molybdotransferase activity"/>
    <property type="evidence" value="ECO:0007669"/>
    <property type="project" value="UniProtKB-UniRule"/>
</dbReference>
<dbReference type="PANTHER" id="PTHR10192">
    <property type="entry name" value="MOLYBDOPTERIN BIOSYNTHESIS PROTEIN"/>
    <property type="match status" value="1"/>
</dbReference>
<dbReference type="CDD" id="cd00887">
    <property type="entry name" value="MoeA"/>
    <property type="match status" value="1"/>
</dbReference>
<evidence type="ECO:0000256" key="6">
    <source>
        <dbReference type="RuleBase" id="RU365090"/>
    </source>
</evidence>
<dbReference type="Pfam" id="PF03453">
    <property type="entry name" value="MoeA_N"/>
    <property type="match status" value="1"/>
</dbReference>
<dbReference type="Pfam" id="PF03454">
    <property type="entry name" value="MoeA_C"/>
    <property type="match status" value="1"/>
</dbReference>
<comment type="cofactor">
    <cofactor evidence="6">
        <name>Mg(2+)</name>
        <dbReference type="ChEBI" id="CHEBI:18420"/>
    </cofactor>
</comment>
<dbReference type="Proteomes" id="UP000244168">
    <property type="component" value="Unassembled WGS sequence"/>
</dbReference>
<dbReference type="InterPro" id="IPR008284">
    <property type="entry name" value="MoCF_biosynth_CS"/>
</dbReference>
<dbReference type="Gene3D" id="2.170.190.11">
    <property type="entry name" value="Molybdopterin biosynthesis moea protein, domain 3"/>
    <property type="match status" value="1"/>
</dbReference>
<dbReference type="InterPro" id="IPR001453">
    <property type="entry name" value="MoaB/Mog_dom"/>
</dbReference>
<keyword evidence="4 6" id="KW-0501">Molybdenum cofactor biosynthesis</keyword>
<keyword evidence="6" id="KW-0500">Molybdenum</keyword>
<dbReference type="PROSITE" id="PS01079">
    <property type="entry name" value="MOCF_BIOSYNTHESIS_2"/>
    <property type="match status" value="1"/>
</dbReference>
<dbReference type="InterPro" id="IPR036135">
    <property type="entry name" value="MoeA_linker/N_sf"/>
</dbReference>
<evidence type="ECO:0000256" key="3">
    <source>
        <dbReference type="ARBA" id="ARBA00010763"/>
    </source>
</evidence>
<name>A0A2T5J555_9SPHI</name>
<dbReference type="InterPro" id="IPR005111">
    <property type="entry name" value="MoeA_C_domain_IV"/>
</dbReference>
<dbReference type="InterPro" id="IPR036425">
    <property type="entry name" value="MoaB/Mog-like_dom_sf"/>
</dbReference>
<dbReference type="EC" id="2.10.1.1" evidence="6"/>
<evidence type="ECO:0000256" key="1">
    <source>
        <dbReference type="ARBA" id="ARBA00002901"/>
    </source>
</evidence>
<dbReference type="GO" id="GO:0005829">
    <property type="term" value="C:cytosol"/>
    <property type="evidence" value="ECO:0007669"/>
    <property type="project" value="TreeGrafter"/>
</dbReference>
<dbReference type="UniPathway" id="UPA00344"/>
<evidence type="ECO:0000256" key="4">
    <source>
        <dbReference type="ARBA" id="ARBA00023150"/>
    </source>
</evidence>
<keyword evidence="6" id="KW-0808">Transferase</keyword>
<accession>A0A2T5J555</accession>
<protein>
    <recommendedName>
        <fullName evidence="6">Molybdopterin molybdenumtransferase</fullName>
        <ecNumber evidence="6">2.10.1.1</ecNumber>
    </recommendedName>
</protein>
<proteinExistence type="inferred from homology"/>